<dbReference type="InterPro" id="IPR008969">
    <property type="entry name" value="CarboxyPept-like_regulatory"/>
</dbReference>
<evidence type="ECO:0000256" key="6">
    <source>
        <dbReference type="ARBA" id="ARBA00023237"/>
    </source>
</evidence>
<dbReference type="OrthoDB" id="9768177at2"/>
<dbReference type="RefSeq" id="WP_133993559.1">
    <property type="nucleotide sequence ID" value="NZ_SODV01000001.1"/>
</dbReference>
<keyword evidence="9" id="KW-0732">Signal</keyword>
<dbReference type="InterPro" id="IPR039426">
    <property type="entry name" value="TonB-dep_rcpt-like"/>
</dbReference>
<comment type="caution">
    <text evidence="11">The sequence shown here is derived from an EMBL/GenBank/DDBJ whole genome shotgun (WGS) entry which is preliminary data.</text>
</comment>
<reference evidence="11 12" key="1">
    <citation type="submission" date="2019-03" db="EMBL/GenBank/DDBJ databases">
        <title>Genomic Encyclopedia of Type Strains, Phase IV (KMG-IV): sequencing the most valuable type-strain genomes for metagenomic binning, comparative biology and taxonomic classification.</title>
        <authorList>
            <person name="Goeker M."/>
        </authorList>
    </citation>
    <scope>NUCLEOTIDE SEQUENCE [LARGE SCALE GENOMIC DNA]</scope>
    <source>
        <strain evidence="11 12">DSM 100059</strain>
    </source>
</reference>
<evidence type="ECO:0000313" key="11">
    <source>
        <dbReference type="EMBL" id="TDX01208.1"/>
    </source>
</evidence>
<dbReference type="SUPFAM" id="SSF56935">
    <property type="entry name" value="Porins"/>
    <property type="match status" value="1"/>
</dbReference>
<dbReference type="InterPro" id="IPR012910">
    <property type="entry name" value="Plug_dom"/>
</dbReference>
<evidence type="ECO:0000313" key="12">
    <source>
        <dbReference type="Proteomes" id="UP000294498"/>
    </source>
</evidence>
<feature type="domain" description="TonB-dependent receptor plug" evidence="10">
    <location>
        <begin position="117"/>
        <end position="223"/>
    </location>
</feature>
<comment type="similarity">
    <text evidence="7">Belongs to the TonB-dependent receptor family.</text>
</comment>
<dbReference type="Gene3D" id="2.170.130.10">
    <property type="entry name" value="TonB-dependent receptor, plug domain"/>
    <property type="match status" value="1"/>
</dbReference>
<dbReference type="Gene3D" id="2.60.40.1120">
    <property type="entry name" value="Carboxypeptidase-like, regulatory domain"/>
    <property type="match status" value="1"/>
</dbReference>
<evidence type="ECO:0000256" key="3">
    <source>
        <dbReference type="ARBA" id="ARBA00022452"/>
    </source>
</evidence>
<dbReference type="InterPro" id="IPR023996">
    <property type="entry name" value="TonB-dep_OMP_SusC/RagA"/>
</dbReference>
<dbReference type="SUPFAM" id="SSF49464">
    <property type="entry name" value="Carboxypeptidase regulatory domain-like"/>
    <property type="match status" value="1"/>
</dbReference>
<dbReference type="AlphaFoldDB" id="A0A4R8DTG5"/>
<evidence type="ECO:0000256" key="9">
    <source>
        <dbReference type="SAM" id="SignalP"/>
    </source>
</evidence>
<evidence type="ECO:0000256" key="5">
    <source>
        <dbReference type="ARBA" id="ARBA00023136"/>
    </source>
</evidence>
<dbReference type="InterPro" id="IPR036942">
    <property type="entry name" value="Beta-barrel_TonB_sf"/>
</dbReference>
<evidence type="ECO:0000256" key="2">
    <source>
        <dbReference type="ARBA" id="ARBA00022448"/>
    </source>
</evidence>
<dbReference type="PROSITE" id="PS52016">
    <property type="entry name" value="TONB_DEPENDENT_REC_3"/>
    <property type="match status" value="1"/>
</dbReference>
<dbReference type="Pfam" id="PF07715">
    <property type="entry name" value="Plug"/>
    <property type="match status" value="1"/>
</dbReference>
<organism evidence="11 12">
    <name type="scientific">Dinghuibacter silviterrae</name>
    <dbReference type="NCBI Taxonomy" id="1539049"/>
    <lineage>
        <taxon>Bacteria</taxon>
        <taxon>Pseudomonadati</taxon>
        <taxon>Bacteroidota</taxon>
        <taxon>Chitinophagia</taxon>
        <taxon>Chitinophagales</taxon>
        <taxon>Chitinophagaceae</taxon>
        <taxon>Dinghuibacter</taxon>
    </lineage>
</organism>
<dbReference type="Pfam" id="PF13715">
    <property type="entry name" value="CarbopepD_reg_2"/>
    <property type="match status" value="1"/>
</dbReference>
<gene>
    <name evidence="11" type="ORF">EDB95_2240</name>
</gene>
<evidence type="ECO:0000256" key="1">
    <source>
        <dbReference type="ARBA" id="ARBA00004571"/>
    </source>
</evidence>
<proteinExistence type="inferred from homology"/>
<keyword evidence="3 7" id="KW-1134">Transmembrane beta strand</keyword>
<evidence type="ECO:0000256" key="4">
    <source>
        <dbReference type="ARBA" id="ARBA00022692"/>
    </source>
</evidence>
<evidence type="ECO:0000256" key="8">
    <source>
        <dbReference type="SAM" id="MobiDB-lite"/>
    </source>
</evidence>
<protein>
    <submittedName>
        <fullName evidence="11">TonB-linked SusC/RagA family outer membrane protein</fullName>
    </submittedName>
</protein>
<keyword evidence="12" id="KW-1185">Reference proteome</keyword>
<comment type="subcellular location">
    <subcellularLocation>
        <location evidence="1 7">Cell outer membrane</location>
        <topology evidence="1 7">Multi-pass membrane protein</topology>
    </subcellularLocation>
</comment>
<keyword evidence="6 7" id="KW-0998">Cell outer membrane</keyword>
<name>A0A4R8DTG5_9BACT</name>
<feature type="chain" id="PRO_5020404150" evidence="9">
    <location>
        <begin position="24"/>
        <end position="1030"/>
    </location>
</feature>
<accession>A0A4R8DTG5</accession>
<sequence length="1030" mass="112871">MRNLLTPMLTLLAGLLLYGSATAQTRLTGRVTDPSGEPIPNATIREKGTRHGTSANERGVFTLTVSSERAILVITAVGYDAIEEPVRGRPSVTVQLNLDTHTLSDVVVTGVGVATSKKKVAIDVASVSAQDFAKSATSDIGSALIGQIAGAQIQQTTGSPNSSVNIILRGINTINNGPGPIILVDGIKVSDINGIDPAIVDHVEVVKGAAAGMLYGSEGANGAIQIFTKRGARNSRMAVTVSSKLSLDNVLTGKRPLNAGFHHYVTDAQGYVLDATGNRLTHDAVGYWPDPVEEDYNSNPSVTNSEPFVGLPLYNHLKQAYQQASTYTNAVNILGGGDKTDYSFTASRLDQQSIFGNKYNRTNMTLNLGLQLAKGLTFRTNTQGIFGYDDLLNGNRFGLINTYPWIDFTWRDSIGNLVLKPKNENQLNSLSERQWHQHYNKSYRVLQDVGLNYKFRRFLELDYKIGVDFNITDAYDYYLNQDGTLQSDLFWGPSREGSVTDQYTLYTKVNSLATAFLRVDFDKDLKLHIPLKSTTQFAYDYWSTNERYYYAEGTSLPPFQPANINLATNKTSGDYAEARTSYGLLLNETLDYANLFGVSGGFRSDYSSEFGDAHTPFTFPRGTVYFRPSELMHSTEVTDWKLRAAYGSAGTPPTGAYDRQVTLNTATLGGGVSLTLPTTASNPELKVQRTYELEIGTDLTLAPAKGPWLSSLTLSGSYWQHKSKDVIQIAQVAPSSGYGGTDDNLVDLSSKGVDLSLDAFVANMRNFSWTLGVRFGKAATTLDKVSNGKDVITGEFISRQGQQLGTFYGQEPLHSIGQLEADGKTPYISPSQAANYTLVNGNVVNTTTYQGMVTNAADLKVMGHALPKYTASLINRFTVLKRLALSVQFDMVHGNSIYNITRQWLYRDRLSKDFDQPVTIAGKTGAFVAYYNSYYNSTSPISWFIEDGSFIRLRDVSLTYTLDPSWLGHTRFVRSLALTVGGRNLLTFTKYHGLDPENTGSDSNNNFNLGVDDFGIPNMKSYQFGLTAGF</sequence>
<dbReference type="EMBL" id="SODV01000001">
    <property type="protein sequence ID" value="TDX01208.1"/>
    <property type="molecule type" value="Genomic_DNA"/>
</dbReference>
<dbReference type="GO" id="GO:0009279">
    <property type="term" value="C:cell outer membrane"/>
    <property type="evidence" value="ECO:0007669"/>
    <property type="project" value="UniProtKB-SubCell"/>
</dbReference>
<dbReference type="Gene3D" id="2.40.170.20">
    <property type="entry name" value="TonB-dependent receptor, beta-barrel domain"/>
    <property type="match status" value="1"/>
</dbReference>
<dbReference type="InterPro" id="IPR037066">
    <property type="entry name" value="Plug_dom_sf"/>
</dbReference>
<keyword evidence="2 7" id="KW-0813">Transport</keyword>
<keyword evidence="4 7" id="KW-0812">Transmembrane</keyword>
<dbReference type="NCBIfam" id="TIGR04056">
    <property type="entry name" value="OMP_RagA_SusC"/>
    <property type="match status" value="1"/>
</dbReference>
<evidence type="ECO:0000256" key="7">
    <source>
        <dbReference type="PROSITE-ProRule" id="PRU01360"/>
    </source>
</evidence>
<feature type="signal peptide" evidence="9">
    <location>
        <begin position="1"/>
        <end position="23"/>
    </location>
</feature>
<keyword evidence="5 7" id="KW-0472">Membrane</keyword>
<dbReference type="Proteomes" id="UP000294498">
    <property type="component" value="Unassembled WGS sequence"/>
</dbReference>
<evidence type="ECO:0000259" key="10">
    <source>
        <dbReference type="Pfam" id="PF07715"/>
    </source>
</evidence>
<feature type="region of interest" description="Disordered" evidence="8">
    <location>
        <begin position="29"/>
        <end position="53"/>
    </location>
</feature>